<evidence type="ECO:0000313" key="3">
    <source>
        <dbReference type="EMBL" id="EKX89200.1"/>
    </source>
</evidence>
<protein>
    <recommendedName>
        <fullName evidence="2">GmrSD restriction endonucleases C-terminal domain-containing protein</fullName>
    </recommendedName>
</protein>
<evidence type="ECO:0000313" key="4">
    <source>
        <dbReference type="Proteomes" id="UP000010445"/>
    </source>
</evidence>
<keyword evidence="4" id="KW-1185">Reference proteome</keyword>
<dbReference type="HOGENOM" id="CLU_043034_1_0_11"/>
<organism evidence="3 4">
    <name type="scientific">Corynebacterium durum F0235</name>
    <dbReference type="NCBI Taxonomy" id="1035195"/>
    <lineage>
        <taxon>Bacteria</taxon>
        <taxon>Bacillati</taxon>
        <taxon>Actinomycetota</taxon>
        <taxon>Actinomycetes</taxon>
        <taxon>Mycobacteriales</taxon>
        <taxon>Corynebacteriaceae</taxon>
        <taxon>Corynebacterium</taxon>
    </lineage>
</organism>
<dbReference type="EMBL" id="AMEM01000025">
    <property type="protein sequence ID" value="EKX89200.1"/>
    <property type="molecule type" value="Genomic_DNA"/>
</dbReference>
<dbReference type="PANTHER" id="PTHR24094:SF15">
    <property type="entry name" value="AMP-DEPENDENT SYNTHETASE_LIGASE DOMAIN-CONTAINING PROTEIN-RELATED"/>
    <property type="match status" value="1"/>
</dbReference>
<dbReference type="PATRIC" id="fig|1035195.3.peg.1770"/>
<proteinExistence type="predicted"/>
<dbReference type="Proteomes" id="UP000010445">
    <property type="component" value="Unassembled WGS sequence"/>
</dbReference>
<dbReference type="AlphaFoldDB" id="L1MDT0"/>
<dbReference type="STRING" id="1035195.HMPREF9997_01968"/>
<feature type="domain" description="GmrSD restriction endonucleases C-terminal" evidence="2">
    <location>
        <begin position="89"/>
        <end position="228"/>
    </location>
</feature>
<comment type="caution">
    <text evidence="3">The sequence shown here is derived from an EMBL/GenBank/DDBJ whole genome shotgun (WGS) entry which is preliminary data.</text>
</comment>
<reference evidence="3 4" key="1">
    <citation type="submission" date="2012-05" db="EMBL/GenBank/DDBJ databases">
        <authorList>
            <person name="Weinstock G."/>
            <person name="Sodergren E."/>
            <person name="Lobos E.A."/>
            <person name="Fulton L."/>
            <person name="Fulton R."/>
            <person name="Courtney L."/>
            <person name="Fronick C."/>
            <person name="O'Laughlin M."/>
            <person name="Godfrey J."/>
            <person name="Wilson R.M."/>
            <person name="Miner T."/>
            <person name="Farmer C."/>
            <person name="Delehaunty K."/>
            <person name="Cordes M."/>
            <person name="Minx P."/>
            <person name="Tomlinson C."/>
            <person name="Chen J."/>
            <person name="Wollam A."/>
            <person name="Pepin K.H."/>
            <person name="Bhonagiri V."/>
            <person name="Zhang X."/>
            <person name="Suruliraj S."/>
            <person name="Warren W."/>
            <person name="Mitreva M."/>
            <person name="Mardis E.R."/>
            <person name="Wilson R.K."/>
        </authorList>
    </citation>
    <scope>NUCLEOTIDE SEQUENCE [LARGE SCALE GENOMIC DNA]</scope>
    <source>
        <strain evidence="3 4">F0235</strain>
    </source>
</reference>
<name>L1MDT0_9CORY</name>
<accession>L1MDT0</accession>
<feature type="region of interest" description="Disordered" evidence="1">
    <location>
        <begin position="21"/>
        <end position="40"/>
    </location>
</feature>
<dbReference type="PANTHER" id="PTHR24094">
    <property type="entry name" value="SECRETED PROTEIN"/>
    <property type="match status" value="1"/>
</dbReference>
<gene>
    <name evidence="3" type="ORF">HMPREF9997_01968</name>
</gene>
<dbReference type="InterPro" id="IPR011089">
    <property type="entry name" value="GmrSD_C"/>
</dbReference>
<evidence type="ECO:0000256" key="1">
    <source>
        <dbReference type="SAM" id="MobiDB-lite"/>
    </source>
</evidence>
<evidence type="ECO:0000259" key="2">
    <source>
        <dbReference type="Pfam" id="PF07510"/>
    </source>
</evidence>
<sequence>MALCLVGGIAACEFPTEKQLAKPLGSSDGSGSSGGTTPGSAFSEADSAIAVLQSLPVKGRAPKTGYNRDQFGQRWSDNVSVESGHNGCDTRNDILRRDLTNVELKPGSRDCVVVSGLLHDPYTGKDIPFTRGQGTSEAVQIDHVVAMSNAWQTGAQQLTAEERTNFANDPLNLLAVDGPANQKKGDGDAATWLPPQKSYRCAYVARQIEVKARYRLWVTQPEKDAMLSILDTCDTDTS</sequence>
<dbReference type="Pfam" id="PF07510">
    <property type="entry name" value="GmrSD_C"/>
    <property type="match status" value="1"/>
</dbReference>
<dbReference type="eggNOG" id="COG2356">
    <property type="taxonomic scope" value="Bacteria"/>
</dbReference>